<protein>
    <submittedName>
        <fullName evidence="1">Uncharacterized protein</fullName>
    </submittedName>
</protein>
<dbReference type="Proteomes" id="UP000001745">
    <property type="component" value="Unassembled WGS sequence"/>
</dbReference>
<name>B8M0B2_TALSN</name>
<gene>
    <name evidence="1" type="ORF">TSTA_084400</name>
</gene>
<organism evidence="1 2">
    <name type="scientific">Talaromyces stipitatus (strain ATCC 10500 / CBS 375.48 / QM 6759 / NRRL 1006)</name>
    <name type="common">Penicillium stipitatum</name>
    <dbReference type="NCBI Taxonomy" id="441959"/>
    <lineage>
        <taxon>Eukaryota</taxon>
        <taxon>Fungi</taxon>
        <taxon>Dikarya</taxon>
        <taxon>Ascomycota</taxon>
        <taxon>Pezizomycotina</taxon>
        <taxon>Eurotiomycetes</taxon>
        <taxon>Eurotiomycetidae</taxon>
        <taxon>Eurotiales</taxon>
        <taxon>Trichocomaceae</taxon>
        <taxon>Talaromyces</taxon>
        <taxon>Talaromyces sect. Talaromyces</taxon>
    </lineage>
</organism>
<evidence type="ECO:0000313" key="2">
    <source>
        <dbReference type="Proteomes" id="UP000001745"/>
    </source>
</evidence>
<dbReference type="VEuPathDB" id="FungiDB:TSTA_084400"/>
<dbReference type="RefSeq" id="XP_002478172.1">
    <property type="nucleotide sequence ID" value="XM_002478127.1"/>
</dbReference>
<keyword evidence="2" id="KW-1185">Reference proteome</keyword>
<dbReference type="AlphaFoldDB" id="B8M0B2"/>
<dbReference type="eggNOG" id="ENOG502RX0W">
    <property type="taxonomic scope" value="Eukaryota"/>
</dbReference>
<sequence>MYSYAEYMAESEEIQVHFEGNNRPPYMMMYNNLAEICAEQYRIIDQSLDAITLASVINHMPKLKAIDITFRSPAPQWLRPLLYRGLILDNEGSFRYHLKTILPALNALGGHTLKFRNLQLPKSFLRRYPHFEHISKSIPHVIRISDAIRYERADMVSSDNWICRSAFGMFLAYHTGSSTPLPVGAILHPSTDNGERGCAFQMWEPGWCVRVQRRASQ</sequence>
<dbReference type="EMBL" id="EQ962653">
    <property type="protein sequence ID" value="EED21209.1"/>
    <property type="molecule type" value="Genomic_DNA"/>
</dbReference>
<dbReference type="HOGENOM" id="CLU_1273017_0_0_1"/>
<evidence type="ECO:0000313" key="1">
    <source>
        <dbReference type="EMBL" id="EED21209.1"/>
    </source>
</evidence>
<accession>B8M0B2</accession>
<dbReference type="GeneID" id="8101533"/>
<dbReference type="InParanoid" id="B8M0B2"/>
<proteinExistence type="predicted"/>
<reference evidence="2" key="1">
    <citation type="journal article" date="2015" name="Genome Announc.">
        <title>Genome sequence of the AIDS-associated pathogen Penicillium marneffei (ATCC18224) and its near taxonomic relative Talaromyces stipitatus (ATCC10500).</title>
        <authorList>
            <person name="Nierman W.C."/>
            <person name="Fedorova-Abrams N.D."/>
            <person name="Andrianopoulos A."/>
        </authorList>
    </citation>
    <scope>NUCLEOTIDE SEQUENCE [LARGE SCALE GENOMIC DNA]</scope>
    <source>
        <strain evidence="2">ATCC 10500 / CBS 375.48 / QM 6759 / NRRL 1006</strain>
    </source>
</reference>